<dbReference type="EMBL" id="CP001958">
    <property type="protein sequence ID" value="ADG98466.1"/>
    <property type="molecule type" value="Genomic_DNA"/>
</dbReference>
<keyword evidence="4" id="KW-1185">Reference proteome</keyword>
<dbReference type="Proteomes" id="UP000002247">
    <property type="component" value="Chromosome"/>
</dbReference>
<proteinExistence type="predicted"/>
<evidence type="ECO:0000256" key="2">
    <source>
        <dbReference type="SAM" id="Phobius"/>
    </source>
</evidence>
<keyword evidence="2" id="KW-1133">Transmembrane helix</keyword>
<reference evidence="3 4" key="1">
    <citation type="journal article" date="2010" name="Stand. Genomic Sci.">
        <title>Complete genome sequence of Segniliparus rotundus type strain (CDC 1076).</title>
        <authorList>
            <person name="Sikorski J."/>
            <person name="Lapidus A."/>
            <person name="Copeland A."/>
            <person name="Misra M."/>
            <person name="Glavina Del Rio T."/>
            <person name="Nolan M."/>
            <person name="Lucas S."/>
            <person name="Chen F."/>
            <person name="Tice H."/>
            <person name="Cheng J.F."/>
            <person name="Jando M."/>
            <person name="Schneider S."/>
            <person name="Bruce D."/>
            <person name="Goodwin L."/>
            <person name="Pitluck S."/>
            <person name="Liolios K."/>
            <person name="Mikhailova N."/>
            <person name="Pati A."/>
            <person name="Ivanova N."/>
            <person name="Mavromatis K."/>
            <person name="Chen A."/>
            <person name="Palaniappan K."/>
            <person name="Chertkov O."/>
            <person name="Land M."/>
            <person name="Hauser L."/>
            <person name="Chang Y.J."/>
            <person name="Jeffries C.D."/>
            <person name="Brettin T."/>
            <person name="Detter J.C."/>
            <person name="Han C."/>
            <person name="Rohde M."/>
            <person name="Goker M."/>
            <person name="Bristow J."/>
            <person name="Eisen J.A."/>
            <person name="Markowitz V."/>
            <person name="Hugenholtz P."/>
            <person name="Kyrpides N.C."/>
            <person name="Klenk H.P."/>
        </authorList>
    </citation>
    <scope>NUCLEOTIDE SEQUENCE [LARGE SCALE GENOMIC DNA]</scope>
    <source>
        <strain evidence="4">ATCC BAA-972 / CDC 1076 / CIP 108378 / DSM 44985 / JCM 13578</strain>
    </source>
</reference>
<evidence type="ECO:0000313" key="4">
    <source>
        <dbReference type="Proteomes" id="UP000002247"/>
    </source>
</evidence>
<dbReference type="HOGENOM" id="CLU_080422_3_0_11"/>
<dbReference type="eggNOG" id="COG3371">
    <property type="taxonomic scope" value="Bacteria"/>
</dbReference>
<evidence type="ECO:0000313" key="3">
    <source>
        <dbReference type="EMBL" id="ADG98466.1"/>
    </source>
</evidence>
<organism evidence="3 4">
    <name type="scientific">Segniliparus rotundus (strain ATCC BAA-972 / CDC 1076 / CIP 108378 / DSM 44985 / JCM 13578)</name>
    <dbReference type="NCBI Taxonomy" id="640132"/>
    <lineage>
        <taxon>Bacteria</taxon>
        <taxon>Bacillati</taxon>
        <taxon>Actinomycetota</taxon>
        <taxon>Actinomycetes</taxon>
        <taxon>Mycobacteriales</taxon>
        <taxon>Segniliparaceae</taxon>
        <taxon>Segniliparus</taxon>
    </lineage>
</organism>
<dbReference type="Pfam" id="PF06197">
    <property type="entry name" value="DUF998"/>
    <property type="match status" value="1"/>
</dbReference>
<feature type="transmembrane region" description="Helical" evidence="2">
    <location>
        <begin position="193"/>
        <end position="211"/>
    </location>
</feature>
<dbReference type="KEGG" id="srt:Srot_2010"/>
<protein>
    <recommendedName>
        <fullName evidence="5">DUF998 domain-containing protein</fullName>
    </recommendedName>
</protein>
<feature type="region of interest" description="Disordered" evidence="1">
    <location>
        <begin position="214"/>
        <end position="249"/>
    </location>
</feature>
<feature type="transmembrane region" description="Helical" evidence="2">
    <location>
        <begin position="118"/>
        <end position="139"/>
    </location>
</feature>
<gene>
    <name evidence="3" type="ordered locus">Srot_2010</name>
</gene>
<sequence>MACQKFPRAWALLWAAQIQFFLAYAVTLSAWTTPFRWQVHTISELEAPYCKRVGADAHWTCSPWHVVMQISFFAAGVLMAAGALLLPRQLAGRAMRALFVLAGAGLVVVSLTPRTENAAVHMPAAITSILLGNLGLVLLGWRGRQRLRWAGLAAAALGAVGLAGFAVTVASQILWAADQLWLASWFGAVERVAVYPTFLGMIVLGLGALSARPGGHELGDQPPAEQKDRRRDAGDEQEAPRHALPVEHS</sequence>
<feature type="transmembrane region" description="Helical" evidence="2">
    <location>
        <begin position="66"/>
        <end position="87"/>
    </location>
</feature>
<evidence type="ECO:0000256" key="1">
    <source>
        <dbReference type="SAM" id="MobiDB-lite"/>
    </source>
</evidence>
<keyword evidence="2" id="KW-0472">Membrane</keyword>
<dbReference type="OrthoDB" id="5191116at2"/>
<keyword evidence="2" id="KW-0812">Transmembrane</keyword>
<feature type="transmembrane region" description="Helical" evidence="2">
    <location>
        <begin position="94"/>
        <end position="112"/>
    </location>
</feature>
<feature type="transmembrane region" description="Helical" evidence="2">
    <location>
        <begin position="151"/>
        <end position="173"/>
    </location>
</feature>
<dbReference type="RefSeq" id="WP_013138918.1">
    <property type="nucleotide sequence ID" value="NC_014168.1"/>
</dbReference>
<accession>D6Z936</accession>
<evidence type="ECO:0008006" key="5">
    <source>
        <dbReference type="Google" id="ProtNLM"/>
    </source>
</evidence>
<dbReference type="InterPro" id="IPR009339">
    <property type="entry name" value="DUF998"/>
</dbReference>
<name>D6Z936_SEGRD</name>
<dbReference type="AlphaFoldDB" id="D6Z936"/>